<evidence type="ECO:0000259" key="6">
    <source>
        <dbReference type="SMART" id="SM00912"/>
    </source>
</evidence>
<dbReference type="NCBIfam" id="TIGR01901">
    <property type="entry name" value="adhes_NPXG"/>
    <property type="match status" value="1"/>
</dbReference>
<keyword evidence="2" id="KW-0964">Secreted</keyword>
<comment type="subcellular location">
    <subcellularLocation>
        <location evidence="1">Secreted</location>
    </subcellularLocation>
</comment>
<dbReference type="Pfam" id="PF05860">
    <property type="entry name" value="TPS"/>
    <property type="match status" value="1"/>
</dbReference>
<feature type="compositionally biased region" description="Low complexity" evidence="4">
    <location>
        <begin position="4586"/>
        <end position="4599"/>
    </location>
</feature>
<evidence type="ECO:0000256" key="3">
    <source>
        <dbReference type="ARBA" id="ARBA00022729"/>
    </source>
</evidence>
<feature type="chain" id="PRO_5046104930" description="Filamentous haemagglutinin FhaB/tRNA nuclease CdiA-like TPS domain-containing protein" evidence="5">
    <location>
        <begin position="23"/>
        <end position="4635"/>
    </location>
</feature>
<comment type="caution">
    <text evidence="7">The sequence shown here is derived from an EMBL/GenBank/DDBJ whole genome shotgun (WGS) entry which is preliminary data.</text>
</comment>
<evidence type="ECO:0000256" key="1">
    <source>
        <dbReference type="ARBA" id="ARBA00004613"/>
    </source>
</evidence>
<dbReference type="Pfam" id="PF12545">
    <property type="entry name" value="DUF3739"/>
    <property type="match status" value="1"/>
</dbReference>
<evidence type="ECO:0000313" key="8">
    <source>
        <dbReference type="Proteomes" id="UP001501671"/>
    </source>
</evidence>
<dbReference type="SUPFAM" id="SSF51126">
    <property type="entry name" value="Pectin lyase-like"/>
    <property type="match status" value="1"/>
</dbReference>
<name>A0ABP8HI39_9BURK</name>
<dbReference type="RefSeq" id="WP_345251489.1">
    <property type="nucleotide sequence ID" value="NZ_BAABFO010000023.1"/>
</dbReference>
<gene>
    <name evidence="7" type="ORF">GCM10023144_38250</name>
</gene>
<dbReference type="Proteomes" id="UP001501671">
    <property type="component" value="Unassembled WGS sequence"/>
</dbReference>
<keyword evidence="8" id="KW-1185">Reference proteome</keyword>
<accession>A0ABP8HI39</accession>
<dbReference type="Gene3D" id="2.160.20.10">
    <property type="entry name" value="Single-stranded right-handed beta-helix, Pectin lyase-like"/>
    <property type="match status" value="2"/>
</dbReference>
<reference evidence="8" key="1">
    <citation type="journal article" date="2019" name="Int. J. Syst. Evol. Microbiol.">
        <title>The Global Catalogue of Microorganisms (GCM) 10K type strain sequencing project: providing services to taxonomists for standard genome sequencing and annotation.</title>
        <authorList>
            <consortium name="The Broad Institute Genomics Platform"/>
            <consortium name="The Broad Institute Genome Sequencing Center for Infectious Disease"/>
            <person name="Wu L."/>
            <person name="Ma J."/>
        </authorList>
    </citation>
    <scope>NUCLEOTIDE SEQUENCE [LARGE SCALE GENOMIC DNA]</scope>
    <source>
        <strain evidence="8">JCM 17666</strain>
    </source>
</reference>
<keyword evidence="3 5" id="KW-0732">Signal</keyword>
<proteinExistence type="predicted"/>
<dbReference type="InterPro" id="IPR008638">
    <property type="entry name" value="FhaB/CdiA-like_TPS"/>
</dbReference>
<evidence type="ECO:0000256" key="2">
    <source>
        <dbReference type="ARBA" id="ARBA00022525"/>
    </source>
</evidence>
<feature type="region of interest" description="Disordered" evidence="4">
    <location>
        <begin position="4579"/>
        <end position="4599"/>
    </location>
</feature>
<dbReference type="InterPro" id="IPR021026">
    <property type="entry name" value="Filamn_hemagglutn_DUF3739"/>
</dbReference>
<dbReference type="InterPro" id="IPR012334">
    <property type="entry name" value="Pectin_lyas_fold"/>
</dbReference>
<dbReference type="InterPro" id="IPR011050">
    <property type="entry name" value="Pectin_lyase_fold/virulence"/>
</dbReference>
<protein>
    <recommendedName>
        <fullName evidence="6">Filamentous haemagglutinin FhaB/tRNA nuclease CdiA-like TPS domain-containing protein</fullName>
    </recommendedName>
</protein>
<dbReference type="InterPro" id="IPR050909">
    <property type="entry name" value="Bact_Autotransporter_VF"/>
</dbReference>
<dbReference type="PANTHER" id="PTHR12338">
    <property type="entry name" value="AUTOTRANSPORTER"/>
    <property type="match status" value="1"/>
</dbReference>
<organism evidence="7 8">
    <name type="scientific">Pigmentiphaga soli</name>
    <dbReference type="NCBI Taxonomy" id="1007095"/>
    <lineage>
        <taxon>Bacteria</taxon>
        <taxon>Pseudomonadati</taxon>
        <taxon>Pseudomonadota</taxon>
        <taxon>Betaproteobacteria</taxon>
        <taxon>Burkholderiales</taxon>
        <taxon>Alcaligenaceae</taxon>
        <taxon>Pigmentiphaga</taxon>
    </lineage>
</organism>
<evidence type="ECO:0000313" key="7">
    <source>
        <dbReference type="EMBL" id="GAA4339721.1"/>
    </source>
</evidence>
<dbReference type="PANTHER" id="PTHR12338:SF8">
    <property type="entry name" value="HEME_HEMOPEXIN-BINDING PROTEIN"/>
    <property type="match status" value="1"/>
</dbReference>
<sequence length="4635" mass="465032">MAPIARAIALTLATGAAGGAHAGAFSAQWFGSKGAAQGTATATGKLPNGMPASSLNAMQQSGAARQKLQTSINNLNLAARAIAAQQAAQAQARAAALGDGGVPDGLAEGGLKADTNSLTAGWINAKDPVQSAAGGQTTVDIQQTADKAILNWETFNVGRNTTVNFRQQPSWSVLNRVNDPQARPSQIRGQIKAPGTVYILNRNGILFSGTSQVNVGSLTASALQLSDDQFKSAFITTSWDAAGPTFAAGPGEVAGDIKVEAGAHLETDSAGRVLLLGGNVENDGAIVTPDGQALLGAGQQVYLKASDDVSLRGLQIALGQGGTASSKGLIEADRGNITLAGRDVGVDALTVGDTTAGGVLWTTTTVTANGSIDLLARDQAQSRTDDQAVFQGYAAARTGTVAIGAGASLTALPELSDTQAVTATELLAPSAIDTYGSTLSVGRGALLLAPGGDIDFSAAVSPLADPVAPADASRIYVDTGAILDVSGTQGVALSADRNFVQVELRASELRDSPLLRNGFLYGKKVWVDIRESGSFDDPLLAGIEWFEGEPGVWYGSPLFDASGYIGAIQRGVGELTSKGGTITLDSRGDVLLREGASLAANGGTLEYAGGWVPITNLSTAGGGRVPLAQARPDATYTGIVGNYTSSHARWGVSESWTNALLAQRVYQEAYTQGQDAGAIDIVAPTTVLDGDISAAALAGSWQLEHDELPAGGTLSLGDMNAAPLPLMIDTYHYVLDSVTLQKDAAATLGEDFTPDRTLADDVRTLLSTDKLNRSGIGTLRIYANKTVDIADDADLDLGERGNFVIAANAIQVDGRVRAAGGSISLLASNTRFGSTDKVIDIGANAVLDAAGLWSSAADGAYPAVAGGGSVSILTRDAKPSSTDVENNFYTSGTAGTGSLRIAGGARIDVSGGGRADLKGRVQALGNAGTITLGSTDLDIADGADLRGYALATAGKAGRGGTLNIIGQDTLIGSDFSAYQAIFDGRLEAGTPAPKDIRILEPLVIAAGQPLPIDVSYTSSTLSPGTAINFTGYYSFSNSAAPVTLAADWVVPAGLSYIYSVGGPSYGPGATIPAGTRLYYIYGQFPAGYSLPADAFPNGIVGGTAVPQSAAKGSSLPFDYTVAAGTSFAKGTVLPADAVVNAPRMIGTGLFGQGGFAGYSIDGIQGLAVLDGTQIALAPQSRLIAQPATAASGTALEDLGELALLPQSLRSAASLTLRSGFNTYVPVSGGYALSDVQGSVILGAGSAIDAGLGGTVSLIGSDLVDVEGRIVAPGGAITATLFAPPIVGSGTQQAYERQDRAIWLGADAVLDVSGALRPDVPNAYGWRSGTVLDGGTVTLDASRAGYVVTQAGSLIRVAGASAELDLRNGATGVVRADAVTARSVWSDAGTVHVLARDGAWLDGGYDAHAAAAQAEAGHFVFDLDTLPDNAGTGAAFDRNIEVRQSAASALPAGLAPGASLGPAERPQGVDTSVPLARLSTRTGEVSADLLQQGGFATVTLEARNAVSFLDDVSLAVPGAITLDAPVIQLDTADKTGDVWNEGASTRVELAAPAITLGTLARRYALTTTPASNAGTLIVDAGQLLSFGTTTVLRNVDDARFASGGDLLFGAGALSTSGTAVIPGQLLAAGDLTFGARQIYPGSGRSYTISSDADDAVLTILPGDPDAPLPASAGGSLVFSAPAIVNRGVLRAPLGRIALDAGDAGTVTLAGGSLIDVSAHGQALPYGRVINGLWYSEGGTMEFGSAPAKQVFLNGDVVDIQGGATVDLSGGGDVSAYQFVPGTGGSRDLLAGSGVYAVLPGAQPAVAPVSTAGNGDPAVGSRVYLSGVPGLAAGWYTLLPAEYALQPGAFRVQAAGSAKDQPPGLLATRRDGGYLVSGFQGSGFTGSQDIRTSAFLVLPGDAVRAYSEYDSYSANAYFAEAAAKAESVMPPLGIDAGQLVLAARSGLNLDGRLNLEAGTDDAGNRGRGGFIDIASDSIAVVKQGEAPVDGYALTIDGKTLSSTGAESLMLGGTRSFSSDGYVLDVTAARILVANDEGSALVAPELLLVARSDIGSDGGIAGTGTVTVRDGAAIRAQGDYHGAALPLLIGNPFATDPLGTGQGSLLAVSNAPAVGVQRYDIAGPGPALAGSIDVQAGAKLQAGSAILFDATADSVIDASADIQAPQLGVASSSVSFGDAPAGTSGFVANAATLAALARAQSLVLRSYGTIDFYANGSFDLRDPAGGLSNVGELVLDAAALRQRGDGDAVLGAGMLTLQDSSGTLAADAGPASAAGTLAIDAGELRIGAGDSRILGFTGATLRAGALRALGSGSLTADGGVPADLAIETPLVTVATGADQVFTATGALRLAAGSQAVPAGADALIGNGGQLTLDGHTVDIATAIRLPAGALTVDADSTLTIGGGARLDVSGRDQNFYDQTRTLPAGEIALTSETGDVLVQEGATLQLADPSGGGKLSVTAPQGSFTLDGNATGGSFVLDAKTMPGFGALQGALNDGGFAVARDLRIRTGDVTLDGITRTHAFTLSADEGAIIVTGTIDASGPTGGSIALSAAGNLILESGSTLTVAGENFDGAGKGGSVSLSAGAHRIVDGEDVSDPDALLDIRAGSLIDLGVASAGASARQIALNGVGSSIALPSTSIIGFPNGTPGDNQLVADADGTIVRADGSTAPIMAGTPFALPAGASIQLVRPGLVKVASGTGGATTVALPLTGAFATSGATALTAVPITLDAAGSQIVLAGGAPVLLPNGTPGDDTVSTSADSVTITTASGGSKVTLTAGTSTLKLAAGSSINFTTALPAAASIPISEGVIYARSAGSIVTLGPAGTLGIYSGSSSESLSFPNGIPAGAVLVFSGGATLTADDGAAQTSGVGFSAASGALSVATIRPNQPFTLSIDKWGLTSASVPLFSVKGVPVSFSVSGGAGSPGPWPNGKEWTVKNAVLSNIQANTGIGAAANNLLLDVAGATNAFAVSLDGGGQFTASRAALGTLTAGTLLALGEQGTLNFASGSTGGIPLLLSAASGFSAQGTTLLPLGGVQAGTLHLRAPQTADGSDLRINPVAGNVLGAGSIVAEGYKVYDLTNTDGVITDDLKHTVLADAESFAAHTDAIKSRLLAANPGLDAVLTVAPGVEVVNATEQPGQAIGTIAANSTLTLRNGVPLMLPEGFSGSLMPTFNNAILEVDAPADGLTVRFNDIAQMMVLPQGSTVLLPDGAPAGTLAFYTTAFGIYGLIVLPDGTRLQFDRNTAYSGYPSALPPGTRLLFFTSSGTLALGNTASAGVNVTLGKGAYRLSKGMGMLAVPAGSTITAMGPDAPVTLATDTDVPVELPMDAALATSGLTLTAPANASAALTLGAAGSVGMGAGTALTVPAGGSIVATAAGGVYVDGSRVRSFAAGDTVSVPAGATVKLDAAGKVTAQADKIRVLVQAGAAYTVAGAVPATQTTLINTSSSLVMNTGASVTLTSKTASTTFSIRATVPWTVYMPDGTVRGSYAANGQAPVTSGDTVVLNGDGTLTLRTSGRTVDVQVNGGTVTPTGTTTQVSYQEPAVVATPSSVSSDIVLPQADAATGTGWDLSGARFGPDKVPGVLTLRAAGNVEIDGSLTDGVSIADMALIDDASWSYTLVGGADLAAASAVAVQPLFQLDARKGDVDINAGPASDVTVRTGTGDIRLAAGRSIELNTYLNGAGNAISYESSVYTMGRPASLQVANSVDFITLADGRRALTGGTLAYDDTINYFWMASGGGDVALAAQQDIVGNSRDASQNTNVAPIEPSGWMQAQGDVNPSSGRYSAITGWGYNLYKGVSYGQGVRDLFGTLGGGNVTASAGRDVIGATLVSANGGMYVGASPADAYVQTVGGGDVAVGAGRDILGGIIYVASGTGTLQAGRDIGSQTVNRYSNYTLTQAQGIGPFATRFALGDAVIKAVARGDAEVGSIYNPTLAGGRTLLSTYTDRSAVDIASVAGNVKVIDKPGLGISLGGTSNLLPGTLEAVAYTGSIDIGGGTVGDGSDQRVQMLPAHNGDLTLLAQDSINIVNGLGMSDADPELFRTPEPITIQGFVDQIPSWLSDSLPIITTRDRTLAHSASLYRADDDNPVRIYAVDGDITGKYFYVTNNASGVWSLYGGGTTAEQSAYFISLPKPADVRAGRDIIDLTLVAQNFTDHQTTRVQAGRDLVEQRHFFEFTPASNPEGTGIWVSGPGRLEVTTGRDLSLNRSEGIIALGNQINPYLPDGRSANIVLTVGAGAAGPDYAAFAAAYLAPGAVGAPRSYAADLLGYMREQSGDDALDEQTAWARFQQLPEDVRDVFIRSIVYKELKRVGTDGLPTQNYNDGYTALGILFPEGRGYGGDLTLDYSQVKSFYDGSIDLLVPGGGINGGVAVVGPDIAPTGIKSADHLGVVALRGGDINAVLHDDFIVNQSRVFAIGGGDMLIWSSEGDINAGKGAKTSVLAPPPRVVFNPATGATTLELTGAASGSGIATLITGEPGQTPGSMYLIAPHGTVDAGDAGIRVSGNLVIAAKEIRGLDNIQVTGLSFGLPQNTVNVGALADASAAAAQAATAAQDVLRQERTDARRALPSIFTVRVLGFGNDAQPSGGGAGGAAAPAPAPQSRAGSYDMSSMVQIIGLGHSVEPVQSKRLTDPERRRLGLDR</sequence>
<feature type="signal peptide" evidence="5">
    <location>
        <begin position="1"/>
        <end position="22"/>
    </location>
</feature>
<dbReference type="EMBL" id="BAABFO010000023">
    <property type="protein sequence ID" value="GAA4339721.1"/>
    <property type="molecule type" value="Genomic_DNA"/>
</dbReference>
<dbReference type="SMART" id="SM00912">
    <property type="entry name" value="Haemagg_act"/>
    <property type="match status" value="1"/>
</dbReference>
<feature type="domain" description="Filamentous haemagglutinin FhaB/tRNA nuclease CdiA-like TPS" evidence="6">
    <location>
        <begin position="113"/>
        <end position="229"/>
    </location>
</feature>
<evidence type="ECO:0000256" key="5">
    <source>
        <dbReference type="SAM" id="SignalP"/>
    </source>
</evidence>
<evidence type="ECO:0000256" key="4">
    <source>
        <dbReference type="SAM" id="MobiDB-lite"/>
    </source>
</evidence>